<name>A0A1I3JXA5_9RHOB</name>
<sequence length="30" mass="3073">MDKIEALLLSLGTVAGPLMTLVAMAMLIVG</sequence>
<proteinExistence type="predicted"/>
<dbReference type="AlphaFoldDB" id="A0A1I3JXA5"/>
<evidence type="ECO:0000256" key="1">
    <source>
        <dbReference type="SAM" id="Phobius"/>
    </source>
</evidence>
<gene>
    <name evidence="2" type="ORF">SAMN05216258_108201</name>
</gene>
<keyword evidence="1" id="KW-1133">Transmembrane helix</keyword>
<protein>
    <submittedName>
        <fullName evidence="2">Uncharacterized protein</fullName>
    </submittedName>
</protein>
<evidence type="ECO:0000313" key="3">
    <source>
        <dbReference type="Proteomes" id="UP000199377"/>
    </source>
</evidence>
<keyword evidence="1" id="KW-0812">Transmembrane</keyword>
<dbReference type="EMBL" id="FOQH01000008">
    <property type="protein sequence ID" value="SFI64887.1"/>
    <property type="molecule type" value="Genomic_DNA"/>
</dbReference>
<reference evidence="2 3" key="1">
    <citation type="submission" date="2016-10" db="EMBL/GenBank/DDBJ databases">
        <authorList>
            <person name="de Groot N.N."/>
        </authorList>
    </citation>
    <scope>NUCLEOTIDE SEQUENCE [LARGE SCALE GENOMIC DNA]</scope>
    <source>
        <strain evidence="2 3">CGMCC 1.11030</strain>
    </source>
</reference>
<dbReference type="Proteomes" id="UP000199377">
    <property type="component" value="Unassembled WGS sequence"/>
</dbReference>
<evidence type="ECO:0000313" key="2">
    <source>
        <dbReference type="EMBL" id="SFI64887.1"/>
    </source>
</evidence>
<keyword evidence="3" id="KW-1185">Reference proteome</keyword>
<keyword evidence="1" id="KW-0472">Membrane</keyword>
<organism evidence="2 3">
    <name type="scientific">Albimonas pacifica</name>
    <dbReference type="NCBI Taxonomy" id="1114924"/>
    <lineage>
        <taxon>Bacteria</taxon>
        <taxon>Pseudomonadati</taxon>
        <taxon>Pseudomonadota</taxon>
        <taxon>Alphaproteobacteria</taxon>
        <taxon>Rhodobacterales</taxon>
        <taxon>Paracoccaceae</taxon>
        <taxon>Albimonas</taxon>
    </lineage>
</organism>
<feature type="transmembrane region" description="Helical" evidence="1">
    <location>
        <begin position="6"/>
        <end position="29"/>
    </location>
</feature>
<accession>A0A1I3JXA5</accession>